<dbReference type="Gene3D" id="1.25.40.440">
    <property type="entry name" value="Nucleoporin, helical domain, central subdomain"/>
    <property type="match status" value="1"/>
</dbReference>
<gene>
    <name evidence="8" type="ORF">D9619_003447</name>
</gene>
<sequence length="1366" mass="151175">MASSFAQSRYFAPSSSTFQNNTAPARQPSAPKPPPVDLPALQSASRALGEQITKDVQAIPDLGDALTASGSQASGAYSVFPDDLRVPFQKRRFVNIPDALFQFYDTTSVTSHMGLMPSIERAWITIDYKLFLWDYNDGTFASFMDQPENITHVALVKPKPGLFIDDISELLVICTNVSVLLIGVALTPATGKDGRPRKDLSLYATDLTVSTDIEMTSVIGTPDGRIFMCGIQDGNLYELHYQANESWFGKRVQLINHSVGGVSSLLPRFASSAGSEGDRITGLFADLKRNCFYTLTKRNNISVYTAGGDKAIQHLQTLTTIHKSAQEKAPGSPALTMQPFEIINLHVLDPAESRMGIQLVAITTTGARLFFGPAMSYGYTMSAGANARRPLALLHVRLPPVNLIHPDEQTRPTARSASTMTYPTQPKPNARPYILTALDSSSYIDGLVIAAQPGDASESDYVFCLSPDLTRIGNLGQLNLPPRPAAATQNPQFDAASGTYVNAVATNRPPYTEYATLLTVPGRTWAMAALPSKTSPTPAGTPGPSPINELVTQFTEPPHQFLLLTNVGLTFLIKRRAMDYLRAVLEELQTEGNVQPIIEFRDSFGRDQTCAMLLALASGNTQIDPSETPAAGKVHVVTPDIAAVAKQAFYDFGERPIWTERHTYGTTENTGTAVFSGRREGFALFFAKLVRPFWKAKLTKISPTGAHILNADERLLLNVQKDLFALRAFLNGNPHLFHSSPTEPATGRAVITEQEAWKAEQNSVAELQSLLTRSIEALSFVLLLSDYNLGGLVAKCDAETQKLISEQSFEELITTQHGMTISRALVNVVIDQQIGQQISVDTISDVLQSRCGSFCSTDDVMLYKAKENIRKAAETHDAVEKQRCLGEALRLFTKGARIIEFEKLREIIGDFQQLDYATGAVALPLTCAQVQDTDDNGVDCWRSGMVAGDPRTPAAEQRGHCYELVLDSLNVFEEKSANAKAALGQSGTTSVAVDTAEAVRVKAYELAFESEDEMFATTLYDWIISRGLADDLLAMRPAFLEAFLKREPVTVQKYELLWQFYVKSEQPLRAAEVLSILAESTKFDLDLGTRIEYLTLAVANAKSHPISAGGRHETAIAFLTDLEEKLEVAQVQLEIYNTLLPHVNDHKEVGDRINLLSTRLYEMDYLYKEFAVPFDLPAIKLLCLHVSEVREDSIVRPIWNQIFEEIMEETNDPQERADIIRARVVPLGQRFYPSECAFPIRFIATLLVRFMLNNKESLPSGWAARILVQCGVRFAEIWDIFHEMYESQVPPFNAQANVQAVSSEIATLITDWLTEATRPQASVLRAEFPVGRVDGAIDQYLSELEPNRTETRTQYENAKRELRRWW</sequence>
<dbReference type="GO" id="GO:0006405">
    <property type="term" value="P:RNA export from nucleus"/>
    <property type="evidence" value="ECO:0007669"/>
    <property type="project" value="TreeGrafter"/>
</dbReference>
<feature type="compositionally biased region" description="Polar residues" evidence="5">
    <location>
        <begin position="411"/>
        <end position="424"/>
    </location>
</feature>
<dbReference type="InterPro" id="IPR007187">
    <property type="entry name" value="Nucleoporin_Nup133/Nup155_C"/>
</dbReference>
<dbReference type="PANTHER" id="PTHR10350:SF6">
    <property type="entry name" value="NUCLEAR PORE COMPLEX PROTEIN NUP155"/>
    <property type="match status" value="1"/>
</dbReference>
<comment type="similarity">
    <text evidence="2">Belongs to the non-repetitive/WGA-negative nucleoporin family.</text>
</comment>
<evidence type="ECO:0000256" key="2">
    <source>
        <dbReference type="ARBA" id="ARBA00007373"/>
    </source>
</evidence>
<dbReference type="OrthoDB" id="338970at2759"/>
<feature type="region of interest" description="Disordered" evidence="5">
    <location>
        <begin position="1"/>
        <end position="40"/>
    </location>
</feature>
<evidence type="ECO:0000259" key="7">
    <source>
        <dbReference type="Pfam" id="PF08801"/>
    </source>
</evidence>
<evidence type="ECO:0000256" key="1">
    <source>
        <dbReference type="ARBA" id="ARBA00004123"/>
    </source>
</evidence>
<feature type="region of interest" description="Disordered" evidence="5">
    <location>
        <begin position="404"/>
        <end position="426"/>
    </location>
</feature>
<proteinExistence type="inferred from homology"/>
<dbReference type="FunFam" id="1.25.40.440:FF:000001">
    <property type="entry name" value="Nuclear pore complex subunit"/>
    <property type="match status" value="1"/>
</dbReference>
<dbReference type="InterPro" id="IPR014908">
    <property type="entry name" value="Nucleoporin_Nup133/Nup155_N"/>
</dbReference>
<dbReference type="Pfam" id="PF08801">
    <property type="entry name" value="Nucleoporin_N"/>
    <property type="match status" value="1"/>
</dbReference>
<keyword evidence="3" id="KW-0813">Transport</keyword>
<evidence type="ECO:0000259" key="6">
    <source>
        <dbReference type="Pfam" id="PF03177"/>
    </source>
</evidence>
<evidence type="ECO:0000256" key="4">
    <source>
        <dbReference type="ARBA" id="ARBA00023242"/>
    </source>
</evidence>
<keyword evidence="4" id="KW-0539">Nucleus</keyword>
<accession>A0A8H5EUS7</accession>
<dbReference type="GO" id="GO:0017056">
    <property type="term" value="F:structural constituent of nuclear pore"/>
    <property type="evidence" value="ECO:0007669"/>
    <property type="project" value="InterPro"/>
</dbReference>
<comment type="subcellular location">
    <subcellularLocation>
        <location evidence="1">Nucleus</location>
    </subcellularLocation>
</comment>
<dbReference type="Gene3D" id="1.20.120.1880">
    <property type="entry name" value="Nucleoporin, helical C-terminal domain"/>
    <property type="match status" value="1"/>
</dbReference>
<keyword evidence="9" id="KW-1185">Reference proteome</keyword>
<dbReference type="EMBL" id="JAACJJ010000056">
    <property type="protein sequence ID" value="KAF5313169.1"/>
    <property type="molecule type" value="Genomic_DNA"/>
</dbReference>
<dbReference type="GO" id="GO:0006606">
    <property type="term" value="P:protein import into nucleus"/>
    <property type="evidence" value="ECO:0007669"/>
    <property type="project" value="TreeGrafter"/>
</dbReference>
<evidence type="ECO:0000256" key="3">
    <source>
        <dbReference type="ARBA" id="ARBA00022448"/>
    </source>
</evidence>
<feature type="compositionally biased region" description="Polar residues" evidence="5">
    <location>
        <begin position="1"/>
        <end position="22"/>
    </location>
</feature>
<feature type="domain" description="Nucleoporin Nup133/Nup155-like N-terminal" evidence="7">
    <location>
        <begin position="88"/>
        <end position="569"/>
    </location>
</feature>
<dbReference type="PANTHER" id="PTHR10350">
    <property type="entry name" value="NUCLEAR PORE COMPLEX PROTEIN NUP155"/>
    <property type="match status" value="1"/>
</dbReference>
<dbReference type="Gene3D" id="1.25.40.450">
    <property type="entry name" value="Nucleoporin, helical domain, N-terminal subdomain"/>
    <property type="match status" value="1"/>
</dbReference>
<dbReference type="GO" id="GO:0000972">
    <property type="term" value="P:transcription-dependent tethering of RNA polymerase II gene DNA at nuclear periphery"/>
    <property type="evidence" value="ECO:0007669"/>
    <property type="project" value="TreeGrafter"/>
</dbReference>
<dbReference type="InterPro" id="IPR042533">
    <property type="entry name" value="Nucleoporin_Nup155_C_1"/>
</dbReference>
<organism evidence="8 9">
    <name type="scientific">Psilocybe cf. subviscida</name>
    <dbReference type="NCBI Taxonomy" id="2480587"/>
    <lineage>
        <taxon>Eukaryota</taxon>
        <taxon>Fungi</taxon>
        <taxon>Dikarya</taxon>
        <taxon>Basidiomycota</taxon>
        <taxon>Agaricomycotina</taxon>
        <taxon>Agaricomycetes</taxon>
        <taxon>Agaricomycetidae</taxon>
        <taxon>Agaricales</taxon>
        <taxon>Agaricineae</taxon>
        <taxon>Strophariaceae</taxon>
        <taxon>Psilocybe</taxon>
    </lineage>
</organism>
<evidence type="ECO:0000313" key="9">
    <source>
        <dbReference type="Proteomes" id="UP000567179"/>
    </source>
</evidence>
<comment type="caution">
    <text evidence="8">The sequence shown here is derived from an EMBL/GenBank/DDBJ whole genome shotgun (WGS) entry which is preliminary data.</text>
</comment>
<dbReference type="InterPro" id="IPR042538">
    <property type="entry name" value="Nucleoporin_Nup155_C_3"/>
</dbReference>
<dbReference type="Proteomes" id="UP000567179">
    <property type="component" value="Unassembled WGS sequence"/>
</dbReference>
<dbReference type="Gene3D" id="1.20.58.1780">
    <property type="match status" value="1"/>
</dbReference>
<dbReference type="InterPro" id="IPR042537">
    <property type="entry name" value="Nucleoporin_Nup155_C_2"/>
</dbReference>
<evidence type="ECO:0000256" key="5">
    <source>
        <dbReference type="SAM" id="MobiDB-lite"/>
    </source>
</evidence>
<evidence type="ECO:0000313" key="8">
    <source>
        <dbReference type="EMBL" id="KAF5313169.1"/>
    </source>
</evidence>
<dbReference type="GO" id="GO:0044611">
    <property type="term" value="C:nuclear pore inner ring"/>
    <property type="evidence" value="ECO:0007669"/>
    <property type="project" value="TreeGrafter"/>
</dbReference>
<dbReference type="GO" id="GO:0036228">
    <property type="term" value="P:protein localization to nuclear inner membrane"/>
    <property type="evidence" value="ECO:0007669"/>
    <property type="project" value="TreeGrafter"/>
</dbReference>
<name>A0A8H5EUS7_9AGAR</name>
<dbReference type="InterPro" id="IPR004870">
    <property type="entry name" value="Nucleoporin_Nup155"/>
</dbReference>
<evidence type="ECO:0008006" key="10">
    <source>
        <dbReference type="Google" id="ProtNLM"/>
    </source>
</evidence>
<reference evidence="8 9" key="1">
    <citation type="journal article" date="2020" name="ISME J.">
        <title>Uncovering the hidden diversity of litter-decomposition mechanisms in mushroom-forming fungi.</title>
        <authorList>
            <person name="Floudas D."/>
            <person name="Bentzer J."/>
            <person name="Ahren D."/>
            <person name="Johansson T."/>
            <person name="Persson P."/>
            <person name="Tunlid A."/>
        </authorList>
    </citation>
    <scope>NUCLEOTIDE SEQUENCE [LARGE SCALE GENOMIC DNA]</scope>
    <source>
        <strain evidence="8 9">CBS 101986</strain>
    </source>
</reference>
<protein>
    <recommendedName>
        <fullName evidence="10">Nucleoporin</fullName>
    </recommendedName>
</protein>
<dbReference type="Pfam" id="PF03177">
    <property type="entry name" value="Nucleoporin_C"/>
    <property type="match status" value="1"/>
</dbReference>
<feature type="domain" description="Nucleoporin Nup133/Nup155-like C-terminal" evidence="6">
    <location>
        <begin position="676"/>
        <end position="1345"/>
    </location>
</feature>